<organism evidence="1 2">
    <name type="scientific">Scutellospora calospora</name>
    <dbReference type="NCBI Taxonomy" id="85575"/>
    <lineage>
        <taxon>Eukaryota</taxon>
        <taxon>Fungi</taxon>
        <taxon>Fungi incertae sedis</taxon>
        <taxon>Mucoromycota</taxon>
        <taxon>Glomeromycotina</taxon>
        <taxon>Glomeromycetes</taxon>
        <taxon>Diversisporales</taxon>
        <taxon>Gigasporaceae</taxon>
        <taxon>Scutellospora</taxon>
    </lineage>
</organism>
<accession>A0ACA9MHS6</accession>
<gene>
    <name evidence="1" type="ORF">SCALOS_LOCUS6145</name>
</gene>
<evidence type="ECO:0000313" key="2">
    <source>
        <dbReference type="Proteomes" id="UP000789860"/>
    </source>
</evidence>
<sequence>MTEDLKSIVAKFKDYNFQHKYLFFEQNNDILDLENFRCDLEEKKIPRIIAIFNEGKYSGKKAFVIDKNNIYDIYYNNQKFMRIEPNKFNFGHSNINGEHYLCLTFNHQQLDKIPDNFRCEFIKKNSLNNETTRNIEKTTYCFKEYFNITEIGTYSIFKDEKIFRKITTYVHWDFDINEEEEDLFVSYD</sequence>
<proteinExistence type="predicted"/>
<comment type="caution">
    <text evidence="1">The sequence shown here is derived from an EMBL/GenBank/DDBJ whole genome shotgun (WGS) entry which is preliminary data.</text>
</comment>
<reference evidence="1" key="1">
    <citation type="submission" date="2021-06" db="EMBL/GenBank/DDBJ databases">
        <authorList>
            <person name="Kallberg Y."/>
            <person name="Tangrot J."/>
            <person name="Rosling A."/>
        </authorList>
    </citation>
    <scope>NUCLEOTIDE SEQUENCE</scope>
    <source>
        <strain evidence="1">AU212A</strain>
    </source>
</reference>
<keyword evidence="2" id="KW-1185">Reference proteome</keyword>
<protein>
    <submittedName>
        <fullName evidence="1">6825_t:CDS:1</fullName>
    </submittedName>
</protein>
<dbReference type="EMBL" id="CAJVPM010011214">
    <property type="protein sequence ID" value="CAG8579428.1"/>
    <property type="molecule type" value="Genomic_DNA"/>
</dbReference>
<evidence type="ECO:0000313" key="1">
    <source>
        <dbReference type="EMBL" id="CAG8579428.1"/>
    </source>
</evidence>
<name>A0ACA9MHS6_9GLOM</name>
<dbReference type="Proteomes" id="UP000789860">
    <property type="component" value="Unassembled WGS sequence"/>
</dbReference>